<reference evidence="1 2" key="1">
    <citation type="submission" date="2024-05" db="EMBL/GenBank/DDBJ databases">
        <authorList>
            <person name="Venkateswaran K."/>
        </authorList>
    </citation>
    <scope>NUCLEOTIDE SEQUENCE [LARGE SCALE GENOMIC DNA]</scope>
    <source>
        <strain evidence="1 2">179-C4-2-HS</strain>
    </source>
</reference>
<dbReference type="RefSeq" id="WP_306077175.1">
    <property type="nucleotide sequence ID" value="NZ_JAROBZ020000002.1"/>
</dbReference>
<comment type="caution">
    <text evidence="1">The sequence shown here is derived from an EMBL/GenBank/DDBJ whole genome shotgun (WGS) entry which is preliminary data.</text>
</comment>
<evidence type="ECO:0000313" key="2">
    <source>
        <dbReference type="Proteomes" id="UP001241748"/>
    </source>
</evidence>
<dbReference type="EMBL" id="JAROBZ020000002">
    <property type="protein sequence ID" value="MFB3170232.1"/>
    <property type="molecule type" value="Genomic_DNA"/>
</dbReference>
<proteinExistence type="predicted"/>
<name>A0ABV4YZF3_9BACI</name>
<keyword evidence="2" id="KW-1185">Reference proteome</keyword>
<dbReference type="Proteomes" id="UP001241748">
    <property type="component" value="Unassembled WGS sequence"/>
</dbReference>
<sequence length="55" mass="6595">MGIYRTISYKVEDVFIKMLSKKQDSEMIKEKVATYRLRNEEVRNQKKLNKKSKAV</sequence>
<protein>
    <recommendedName>
        <fullName evidence="3">FbpB family small basic protein</fullName>
    </recommendedName>
</protein>
<evidence type="ECO:0008006" key="3">
    <source>
        <dbReference type="Google" id="ProtNLM"/>
    </source>
</evidence>
<evidence type="ECO:0000313" key="1">
    <source>
        <dbReference type="EMBL" id="MFB3170232.1"/>
    </source>
</evidence>
<gene>
    <name evidence="1" type="ORF">P5G62_024295</name>
</gene>
<accession>A0ABV4YZF3</accession>
<organism evidence="1 2">
    <name type="scientific">Neobacillus driksii</name>
    <dbReference type="NCBI Taxonomy" id="3035913"/>
    <lineage>
        <taxon>Bacteria</taxon>
        <taxon>Bacillati</taxon>
        <taxon>Bacillota</taxon>
        <taxon>Bacilli</taxon>
        <taxon>Bacillales</taxon>
        <taxon>Bacillaceae</taxon>
        <taxon>Neobacillus</taxon>
    </lineage>
</organism>